<feature type="region of interest" description="Disordered" evidence="1">
    <location>
        <begin position="578"/>
        <end position="598"/>
    </location>
</feature>
<evidence type="ECO:0000313" key="2">
    <source>
        <dbReference type="EnsemblMetazoa" id="XP_022649685"/>
    </source>
</evidence>
<reference evidence="2" key="1">
    <citation type="submission" date="2021-01" db="UniProtKB">
        <authorList>
            <consortium name="EnsemblMetazoa"/>
        </authorList>
    </citation>
    <scope>IDENTIFICATION</scope>
</reference>
<protein>
    <submittedName>
        <fullName evidence="2">Uncharacterized protein</fullName>
    </submittedName>
</protein>
<dbReference type="Proteomes" id="UP000594260">
    <property type="component" value="Unplaced"/>
</dbReference>
<dbReference type="RefSeq" id="XP_022649685.1">
    <property type="nucleotide sequence ID" value="XM_022793950.1"/>
</dbReference>
<feature type="compositionally biased region" description="Basic residues" evidence="1">
    <location>
        <begin position="580"/>
        <end position="598"/>
    </location>
</feature>
<keyword evidence="3" id="KW-1185">Reference proteome</keyword>
<organism evidence="2 3">
    <name type="scientific">Varroa destructor</name>
    <name type="common">Honeybee mite</name>
    <dbReference type="NCBI Taxonomy" id="109461"/>
    <lineage>
        <taxon>Eukaryota</taxon>
        <taxon>Metazoa</taxon>
        <taxon>Ecdysozoa</taxon>
        <taxon>Arthropoda</taxon>
        <taxon>Chelicerata</taxon>
        <taxon>Arachnida</taxon>
        <taxon>Acari</taxon>
        <taxon>Parasitiformes</taxon>
        <taxon>Mesostigmata</taxon>
        <taxon>Gamasina</taxon>
        <taxon>Dermanyssoidea</taxon>
        <taxon>Varroidae</taxon>
        <taxon>Varroa</taxon>
    </lineage>
</organism>
<evidence type="ECO:0000256" key="1">
    <source>
        <dbReference type="SAM" id="MobiDB-lite"/>
    </source>
</evidence>
<feature type="region of interest" description="Disordered" evidence="1">
    <location>
        <begin position="430"/>
        <end position="457"/>
    </location>
</feature>
<sequence length="629" mass="71088">MELSAADETADTDLSHNKTWTPTVNDIIHWESMDQRFSLEKHKRPIYQIGDILSGTLRARVVPPNRVEKITRDDSALLWGRARVRSLPSRLFSKNISYQQKIQPLGTAKGKRVVEQRPVPGRSSSMNDISTEVESAAHDNKLDLKELDRLSDLKLYSNDEIVLTTLNVSTTKFDGNGNVFFSYETDQGESLEKNIRQKIIVPNQCNLCFDGNGKPIKPARPDIEADNDDSDSLNSLTVRSDSVSSISSSFCREAPEMVQSKTAVINEIIKALSSVSFEGSADLKPIKPVKQVEIKKESGPLRNLLSISPGATRTRTTSDGGECILSEGTQSLHCPPSHFKRSAAIEVLKTSRSCNDLNSNSHKYVHSKRRVVQEVRGPLFKNSHSQTLFRVEPIGVLWEMASYGQAVPLFAEFRAGQKAHIFNDLRRPRGCSLEENSNEGSSEDSMPNTSDKGIGPDQAFCNLHAQNSSYNCYDNSREAQKNISQRSRSEERGIAWEILLKSADTQDHMTLQEAFDAHCRGVKERSLSRLEKVAQIKMLRYDRDRIFEQYINMLPAHQKLKLDKNKVFIDYNGNQSQLQRIRKRRPKKQNSLEKKKKSNRMVADIYKNRVRCEVLAGRTTFPVSKIMLC</sequence>
<dbReference type="InParanoid" id="A0A7M7JBQ2"/>
<feature type="compositionally biased region" description="Low complexity" evidence="1">
    <location>
        <begin position="433"/>
        <end position="445"/>
    </location>
</feature>
<evidence type="ECO:0000313" key="3">
    <source>
        <dbReference type="Proteomes" id="UP000594260"/>
    </source>
</evidence>
<dbReference type="AlphaFoldDB" id="A0A7M7JBQ2"/>
<proteinExistence type="predicted"/>
<name>A0A7M7JBQ2_VARDE</name>
<dbReference type="KEGG" id="vde:111245504"/>
<dbReference type="EnsemblMetazoa" id="XM_022793950">
    <property type="protein sequence ID" value="XP_022649685"/>
    <property type="gene ID" value="LOC111245504"/>
</dbReference>
<accession>A0A7M7JBQ2</accession>
<dbReference type="GeneID" id="111245504"/>